<dbReference type="FunFam" id="3.40.50.300:FF:000997">
    <property type="entry name" value="Multidrug resistance-associated protein 1"/>
    <property type="match status" value="1"/>
</dbReference>
<gene>
    <name evidence="13" type="ORF">LPJ61_004688</name>
</gene>
<dbReference type="InterPro" id="IPR044746">
    <property type="entry name" value="ABCC_6TM_D1"/>
</dbReference>
<dbReference type="InterPro" id="IPR003593">
    <property type="entry name" value="AAA+_ATPase"/>
</dbReference>
<dbReference type="InterPro" id="IPR050173">
    <property type="entry name" value="ABC_transporter_C-like"/>
</dbReference>
<dbReference type="Gene3D" id="1.20.1560.10">
    <property type="entry name" value="ABC transporter type 1, transmembrane domain"/>
    <property type="match status" value="2"/>
</dbReference>
<sequence length="1092" mass="119767">MSFLCPAGSEGWGLLSPSRPIDFTSCFQYGALSVGLSAALLAVAAVRLFRLKSKPQLPHELVAGGILRAKLLATAALMAVSAAELVAVWAQYPPVSVFTIAMALQTVAAVVAARMHYREQLVSPIASTPLLLYWLAGGALALMRLRTAVATGLADSSPVTLAPSAGYALLALLMLVLECQSKPQELYELLNEDDSLRDSDDVKHSYRAPEERANLFSRLTFSWLDPMLDEGLKRPLQMEDTCELSKRYYPEVATVKFRRNWEASMASGCPGLVRTTIRTFWQEWTVSMMWQFIYDMVLFLYPVLLSRLIGFVSTYNSAQAEPIENGYFYAVAMGGVSMVMTLTSQQLYASNHHFYTLLRINFVTAIYRKALVLSNDMRKEHNIGSIVTHMSTDATRVAAFTSYRTYTTVMAPVRIVFALYMLYRTLGWSIFVGVLAMAFSAPITARVSRTLSAINKDIMANSDKRTKIVNEVLSGIRIIKLYAWETPFIKRINDVRLGLELDSIRRYGSMLTVHSFVSALLPFIVTFSTYTIYSTAGNESHGPLNPQLVFVSLALFNMLRTPLTTCIGMISLLINAKESYRRLHVFLAAEEIDFTAIGHAPYDRDSPTASTSDILVSVNSGTFKWLSADEPVLQDISIQCKRDELVALIGRVGAGKSSLVSAILGDMIKCSGTVSVCGTIAYVPQQAWIMNATLRDNILFGNRFDQEFYDRVVSACALGPDMEMLPAGDQTEIGEKGINLSGGQKARVSLARAVYARADTYLLDDPLAAVDAHVSKHIFTQVLGPQGLLKTRARILVTNAVQYLSSTDNIVMLQDGKVAEHGPFAECMDRTSHIYEFIHMFVDEGQGSSGSSGHTSETELSEDGASGKRVRGLVKPSLGQADAEEVGGALARRSRYASRVALADQANDAGRTTTDEISQQGKVKWDIYRAFIKACGAHNVVAFLVALVVASFTGVGANLWLKHWASSNGQVDSAGFYIQQTAHSVFYYLLIYGGLGLLGALMSSFQSLVLWTRCSISASEEVHQELLVSVMRSPMSFFDTTPVGRILNRFASDIRYCDTTLPEDMSSLAGTVSAVTTAIFIIGFSTPMIIIL</sequence>
<proteinExistence type="predicted"/>
<keyword evidence="2" id="KW-0813">Transport</keyword>
<feature type="transmembrane region" description="Helical" evidence="10">
    <location>
        <begin position="95"/>
        <end position="113"/>
    </location>
</feature>
<comment type="subcellular location">
    <subcellularLocation>
        <location evidence="1">Vacuole membrane</location>
        <topology evidence="1">Multi-pass membrane protein</topology>
    </subcellularLocation>
</comment>
<evidence type="ECO:0000256" key="7">
    <source>
        <dbReference type="ARBA" id="ARBA00022989"/>
    </source>
</evidence>
<feature type="domain" description="ABC transmembrane type-1" evidence="12">
    <location>
        <begin position="292"/>
        <end position="575"/>
    </location>
</feature>
<keyword evidence="14" id="KW-1185">Reference proteome</keyword>
<feature type="transmembrane region" description="Helical" evidence="10">
    <location>
        <begin position="553"/>
        <end position="574"/>
    </location>
</feature>
<dbReference type="OrthoDB" id="6500128at2759"/>
<keyword evidence="3 10" id="KW-0812">Transmembrane</keyword>
<feature type="transmembrane region" description="Helical" evidence="10">
    <location>
        <begin position="428"/>
        <end position="447"/>
    </location>
</feature>
<organism evidence="13 14">
    <name type="scientific">Coemansia biformis</name>
    <dbReference type="NCBI Taxonomy" id="1286918"/>
    <lineage>
        <taxon>Eukaryota</taxon>
        <taxon>Fungi</taxon>
        <taxon>Fungi incertae sedis</taxon>
        <taxon>Zoopagomycota</taxon>
        <taxon>Kickxellomycotina</taxon>
        <taxon>Kickxellomycetes</taxon>
        <taxon>Kickxellales</taxon>
        <taxon>Kickxellaceae</taxon>
        <taxon>Coemansia</taxon>
    </lineage>
</organism>
<dbReference type="Pfam" id="PF24357">
    <property type="entry name" value="TMD0_ABC"/>
    <property type="match status" value="1"/>
</dbReference>
<dbReference type="GO" id="GO:0000329">
    <property type="term" value="C:fungal-type vacuole membrane"/>
    <property type="evidence" value="ECO:0007669"/>
    <property type="project" value="UniProtKB-ARBA"/>
</dbReference>
<dbReference type="Proteomes" id="UP001143981">
    <property type="component" value="Unassembled WGS sequence"/>
</dbReference>
<evidence type="ECO:0000256" key="2">
    <source>
        <dbReference type="ARBA" id="ARBA00022448"/>
    </source>
</evidence>
<dbReference type="SUPFAM" id="SSF52540">
    <property type="entry name" value="P-loop containing nucleoside triphosphate hydrolases"/>
    <property type="match status" value="1"/>
</dbReference>
<name>A0A9W7Y4E2_9FUNG</name>
<dbReference type="AlphaFoldDB" id="A0A9W7Y4E2"/>
<evidence type="ECO:0000256" key="6">
    <source>
        <dbReference type="ARBA" id="ARBA00022840"/>
    </source>
</evidence>
<feature type="transmembrane region" description="Helical" evidence="10">
    <location>
        <begin position="403"/>
        <end position="422"/>
    </location>
</feature>
<evidence type="ECO:0000259" key="11">
    <source>
        <dbReference type="PROSITE" id="PS50893"/>
    </source>
</evidence>
<dbReference type="InterPro" id="IPR011527">
    <property type="entry name" value="ABC1_TM_dom"/>
</dbReference>
<keyword evidence="4" id="KW-0677">Repeat</keyword>
<feature type="transmembrane region" description="Helical" evidence="10">
    <location>
        <begin position="157"/>
        <end position="177"/>
    </location>
</feature>
<dbReference type="GO" id="GO:0140359">
    <property type="term" value="F:ABC-type transporter activity"/>
    <property type="evidence" value="ECO:0007669"/>
    <property type="project" value="InterPro"/>
</dbReference>
<dbReference type="FunFam" id="1.20.1560.10:FF:000006">
    <property type="entry name" value="ATP-binding cassette, sub-family C (CFTR/MRP), member 9"/>
    <property type="match status" value="1"/>
</dbReference>
<feature type="transmembrane region" description="Helical" evidence="10">
    <location>
        <begin position="327"/>
        <end position="349"/>
    </location>
</feature>
<feature type="transmembrane region" description="Helical" evidence="10">
    <location>
        <begin position="511"/>
        <end position="533"/>
    </location>
</feature>
<feature type="transmembrane region" description="Helical" evidence="10">
    <location>
        <begin position="940"/>
        <end position="961"/>
    </location>
</feature>
<dbReference type="Gene3D" id="3.40.50.300">
    <property type="entry name" value="P-loop containing nucleotide triphosphate hydrolases"/>
    <property type="match status" value="1"/>
</dbReference>
<dbReference type="InterPro" id="IPR036640">
    <property type="entry name" value="ABC1_TM_sf"/>
</dbReference>
<feature type="region of interest" description="Disordered" evidence="9">
    <location>
        <begin position="846"/>
        <end position="868"/>
    </location>
</feature>
<evidence type="ECO:0000313" key="13">
    <source>
        <dbReference type="EMBL" id="KAJ1727226.1"/>
    </source>
</evidence>
<keyword evidence="8 10" id="KW-0472">Membrane</keyword>
<evidence type="ECO:0000256" key="5">
    <source>
        <dbReference type="ARBA" id="ARBA00022741"/>
    </source>
</evidence>
<feature type="transmembrane region" description="Helical" evidence="10">
    <location>
        <begin position="27"/>
        <end position="49"/>
    </location>
</feature>
<feature type="transmembrane region" description="Helical" evidence="10">
    <location>
        <begin position="985"/>
        <end position="1005"/>
    </location>
</feature>
<protein>
    <recommendedName>
        <fullName evidence="15">P-loop containing nucleoside triphosphate hydrolase protein</fullName>
    </recommendedName>
</protein>
<dbReference type="InterPro" id="IPR017871">
    <property type="entry name" value="ABC_transporter-like_CS"/>
</dbReference>
<feature type="non-terminal residue" evidence="13">
    <location>
        <position position="1092"/>
    </location>
</feature>
<evidence type="ECO:0000256" key="10">
    <source>
        <dbReference type="SAM" id="Phobius"/>
    </source>
</evidence>
<evidence type="ECO:0000256" key="9">
    <source>
        <dbReference type="SAM" id="MobiDB-lite"/>
    </source>
</evidence>
<reference evidence="13" key="1">
    <citation type="submission" date="2022-07" db="EMBL/GenBank/DDBJ databases">
        <title>Phylogenomic reconstructions and comparative analyses of Kickxellomycotina fungi.</title>
        <authorList>
            <person name="Reynolds N.K."/>
            <person name="Stajich J.E."/>
            <person name="Barry K."/>
            <person name="Grigoriev I.V."/>
            <person name="Crous P."/>
            <person name="Smith M.E."/>
        </authorList>
    </citation>
    <scope>NUCLEOTIDE SEQUENCE</scope>
    <source>
        <strain evidence="13">BCRC 34381</strain>
    </source>
</reference>
<feature type="transmembrane region" description="Helical" evidence="10">
    <location>
        <begin position="69"/>
        <end position="89"/>
    </location>
</feature>
<dbReference type="PANTHER" id="PTHR24223:SF443">
    <property type="entry name" value="MULTIDRUG-RESISTANCE LIKE PROTEIN 1, ISOFORM I"/>
    <property type="match status" value="1"/>
</dbReference>
<feature type="transmembrane region" description="Helical" evidence="10">
    <location>
        <begin position="292"/>
        <end position="315"/>
    </location>
</feature>
<keyword evidence="5" id="KW-0547">Nucleotide-binding</keyword>
<dbReference type="SMART" id="SM00382">
    <property type="entry name" value="AAA"/>
    <property type="match status" value="1"/>
</dbReference>
<evidence type="ECO:0000259" key="12">
    <source>
        <dbReference type="PROSITE" id="PS50929"/>
    </source>
</evidence>
<dbReference type="GO" id="GO:0016887">
    <property type="term" value="F:ATP hydrolysis activity"/>
    <property type="evidence" value="ECO:0007669"/>
    <property type="project" value="InterPro"/>
</dbReference>
<dbReference type="GO" id="GO:0005524">
    <property type="term" value="F:ATP binding"/>
    <property type="evidence" value="ECO:0007669"/>
    <property type="project" value="UniProtKB-KW"/>
</dbReference>
<evidence type="ECO:0000256" key="4">
    <source>
        <dbReference type="ARBA" id="ARBA00022737"/>
    </source>
</evidence>
<dbReference type="InterPro" id="IPR056227">
    <property type="entry name" value="TMD0_ABC"/>
</dbReference>
<dbReference type="Pfam" id="PF00664">
    <property type="entry name" value="ABC_membrane"/>
    <property type="match status" value="2"/>
</dbReference>
<keyword evidence="7 10" id="KW-1133">Transmembrane helix</keyword>
<feature type="domain" description="ABC transporter" evidence="11">
    <location>
        <begin position="616"/>
        <end position="840"/>
    </location>
</feature>
<dbReference type="CDD" id="cd18579">
    <property type="entry name" value="ABC_6TM_ABCC_D1"/>
    <property type="match status" value="1"/>
</dbReference>
<dbReference type="CDD" id="cd03250">
    <property type="entry name" value="ABCC_MRP_domain1"/>
    <property type="match status" value="1"/>
</dbReference>
<feature type="compositionally biased region" description="Low complexity" evidence="9">
    <location>
        <begin position="846"/>
        <end position="855"/>
    </location>
</feature>
<feature type="transmembrane region" description="Helical" evidence="10">
    <location>
        <begin position="125"/>
        <end position="145"/>
    </location>
</feature>
<dbReference type="InterPro" id="IPR027417">
    <property type="entry name" value="P-loop_NTPase"/>
</dbReference>
<evidence type="ECO:0000313" key="14">
    <source>
        <dbReference type="Proteomes" id="UP001143981"/>
    </source>
</evidence>
<dbReference type="InterPro" id="IPR003439">
    <property type="entry name" value="ABC_transporter-like_ATP-bd"/>
</dbReference>
<evidence type="ECO:0008006" key="15">
    <source>
        <dbReference type="Google" id="ProtNLM"/>
    </source>
</evidence>
<comment type="caution">
    <text evidence="13">The sequence shown here is derived from an EMBL/GenBank/DDBJ whole genome shotgun (WGS) entry which is preliminary data.</text>
</comment>
<evidence type="ECO:0000256" key="8">
    <source>
        <dbReference type="ARBA" id="ARBA00023136"/>
    </source>
</evidence>
<dbReference type="SUPFAM" id="SSF90123">
    <property type="entry name" value="ABC transporter transmembrane region"/>
    <property type="match status" value="2"/>
</dbReference>
<dbReference type="PROSITE" id="PS50893">
    <property type="entry name" value="ABC_TRANSPORTER_2"/>
    <property type="match status" value="1"/>
</dbReference>
<evidence type="ECO:0000256" key="1">
    <source>
        <dbReference type="ARBA" id="ARBA00004128"/>
    </source>
</evidence>
<accession>A0A9W7Y4E2</accession>
<feature type="transmembrane region" description="Helical" evidence="10">
    <location>
        <begin position="1068"/>
        <end position="1091"/>
    </location>
</feature>
<dbReference type="PANTHER" id="PTHR24223">
    <property type="entry name" value="ATP-BINDING CASSETTE SUB-FAMILY C"/>
    <property type="match status" value="1"/>
</dbReference>
<dbReference type="Pfam" id="PF00005">
    <property type="entry name" value="ABC_tran"/>
    <property type="match status" value="1"/>
</dbReference>
<dbReference type="EMBL" id="JANBOI010001174">
    <property type="protein sequence ID" value="KAJ1727226.1"/>
    <property type="molecule type" value="Genomic_DNA"/>
</dbReference>
<dbReference type="PROSITE" id="PS50929">
    <property type="entry name" value="ABC_TM1F"/>
    <property type="match status" value="2"/>
</dbReference>
<evidence type="ECO:0000256" key="3">
    <source>
        <dbReference type="ARBA" id="ARBA00022692"/>
    </source>
</evidence>
<dbReference type="PROSITE" id="PS00211">
    <property type="entry name" value="ABC_TRANSPORTER_1"/>
    <property type="match status" value="1"/>
</dbReference>
<feature type="domain" description="ABC transmembrane type-1" evidence="12">
    <location>
        <begin position="941"/>
        <end position="1092"/>
    </location>
</feature>
<keyword evidence="6" id="KW-0067">ATP-binding</keyword>